<dbReference type="GO" id="GO:0005886">
    <property type="term" value="C:plasma membrane"/>
    <property type="evidence" value="ECO:0007669"/>
    <property type="project" value="UniProtKB-SubCell"/>
</dbReference>
<keyword evidence="2" id="KW-1133">Transmembrane helix</keyword>
<evidence type="ECO:0000313" key="4">
    <source>
        <dbReference type="Proteomes" id="UP001154240"/>
    </source>
</evidence>
<protein>
    <recommendedName>
        <fullName evidence="2">NADH-quinone oxidoreductase subunit J</fullName>
        <ecNumber evidence="2">7.1.1.-</ecNumber>
    </recommendedName>
</protein>
<comment type="similarity">
    <text evidence="1 2">Belongs to the complex I subunit 6 family.</text>
</comment>
<feature type="transmembrane region" description="Helical" evidence="2">
    <location>
        <begin position="12"/>
        <end position="32"/>
    </location>
</feature>
<comment type="catalytic activity">
    <reaction evidence="2">
        <text>a quinone + NADH + 5 H(+)(in) = a quinol + NAD(+) + 4 H(+)(out)</text>
        <dbReference type="Rhea" id="RHEA:57888"/>
        <dbReference type="ChEBI" id="CHEBI:15378"/>
        <dbReference type="ChEBI" id="CHEBI:24646"/>
        <dbReference type="ChEBI" id="CHEBI:57540"/>
        <dbReference type="ChEBI" id="CHEBI:57945"/>
        <dbReference type="ChEBI" id="CHEBI:132124"/>
    </reaction>
</comment>
<dbReference type="EMBL" id="JAPHEH010000001">
    <property type="protein sequence ID" value="MDG4474893.1"/>
    <property type="molecule type" value="Genomic_DNA"/>
</dbReference>
<feature type="transmembrane region" description="Helical" evidence="2">
    <location>
        <begin position="148"/>
        <end position="168"/>
    </location>
</feature>
<dbReference type="RefSeq" id="WP_307631872.1">
    <property type="nucleotide sequence ID" value="NZ_JAPHEH010000001.1"/>
</dbReference>
<feature type="transmembrane region" description="Helical" evidence="2">
    <location>
        <begin position="96"/>
        <end position="119"/>
    </location>
</feature>
<dbReference type="InterPro" id="IPR001457">
    <property type="entry name" value="NADH_UbQ/plastoQ_OxRdtase_su6"/>
</dbReference>
<keyword evidence="2" id="KW-0520">NAD</keyword>
<dbReference type="AlphaFoldDB" id="A0A9X4RLA7"/>
<evidence type="ECO:0000256" key="2">
    <source>
        <dbReference type="RuleBase" id="RU004429"/>
    </source>
</evidence>
<keyword evidence="2" id="KW-0874">Quinone</keyword>
<dbReference type="InterPro" id="IPR042106">
    <property type="entry name" value="Nuo/plastoQ_OxRdtase_6_NuoJ"/>
</dbReference>
<sequence>MISLFSVEGLSGLLFLAFIGVTLAGALIATSARSLIRSVAGLALCFLGVAGLYYYLNSPFVALMQILIYVGAICVTIIFAVMLAESSELKQVTSRNGLVGPLAFLTSGILVFGLAALALKTEWIPAPCLVNRGTVEDLGQSLLTTYSMSFELISVVLLVAVVGSLVLARTGRDK</sequence>
<dbReference type="GO" id="GO:0048038">
    <property type="term" value="F:quinone binding"/>
    <property type="evidence" value="ECO:0007669"/>
    <property type="project" value="UniProtKB-UniRule"/>
</dbReference>
<comment type="function">
    <text evidence="2">NDH-1 shuttles electrons from NADH, via FMN and iron-sulfur (Fe-S) centers, to quinones in the respiratory chain. Couples the redox reaction to proton translocation (for every two electrons transferred, four hydrogen ions are translocated across the cytoplasmic membrane), and thus conserves the redox energy in a proton gradient.</text>
</comment>
<keyword evidence="2" id="KW-0812">Transmembrane</keyword>
<feature type="transmembrane region" description="Helical" evidence="2">
    <location>
        <begin position="39"/>
        <end position="56"/>
    </location>
</feature>
<proteinExistence type="inferred from homology"/>
<dbReference type="Gene3D" id="1.20.120.1200">
    <property type="entry name" value="NADH-ubiquinone/plastoquinone oxidoreductase chain 6, subunit NuoJ"/>
    <property type="match status" value="1"/>
</dbReference>
<evidence type="ECO:0000313" key="3">
    <source>
        <dbReference type="EMBL" id="MDG4474893.1"/>
    </source>
</evidence>
<keyword evidence="4" id="KW-1185">Reference proteome</keyword>
<reference evidence="3" key="2">
    <citation type="submission" date="2022-10" db="EMBL/GenBank/DDBJ databases">
        <authorList>
            <person name="Aronson H.S."/>
        </authorList>
    </citation>
    <scope>NUCLEOTIDE SEQUENCE</scope>
    <source>
        <strain evidence="3">RS19-109</strain>
    </source>
</reference>
<dbReference type="Proteomes" id="UP001154240">
    <property type="component" value="Unassembled WGS sequence"/>
</dbReference>
<dbReference type="PANTHER" id="PTHR33269:SF17">
    <property type="entry name" value="NADH-UBIQUINONE OXIDOREDUCTASE CHAIN 6"/>
    <property type="match status" value="1"/>
</dbReference>
<dbReference type="PANTHER" id="PTHR33269">
    <property type="entry name" value="NADH-UBIQUINONE OXIDOREDUCTASE CHAIN 6"/>
    <property type="match status" value="1"/>
</dbReference>
<organism evidence="3 4">
    <name type="scientific">Thiovibrio frasassiensis</name>
    <dbReference type="NCBI Taxonomy" id="2984131"/>
    <lineage>
        <taxon>Bacteria</taxon>
        <taxon>Pseudomonadati</taxon>
        <taxon>Thermodesulfobacteriota</taxon>
        <taxon>Desulfobulbia</taxon>
        <taxon>Desulfobulbales</taxon>
        <taxon>Thiovibrionaceae</taxon>
        <taxon>Thiovibrio</taxon>
    </lineage>
</organism>
<name>A0A9X4RLA7_9BACT</name>
<gene>
    <name evidence="3" type="ORF">OLX77_01800</name>
</gene>
<dbReference type="Pfam" id="PF00499">
    <property type="entry name" value="Oxidored_q3"/>
    <property type="match status" value="1"/>
</dbReference>
<comment type="subcellular location">
    <subcellularLocation>
        <location evidence="2">Cell membrane</location>
        <topology evidence="2">Multi-pass membrane protein</topology>
    </subcellularLocation>
</comment>
<dbReference type="EC" id="7.1.1.-" evidence="2"/>
<dbReference type="GO" id="GO:0008137">
    <property type="term" value="F:NADH dehydrogenase (ubiquinone) activity"/>
    <property type="evidence" value="ECO:0007669"/>
    <property type="project" value="UniProtKB-UniRule"/>
</dbReference>
<keyword evidence="2" id="KW-1003">Cell membrane</keyword>
<keyword evidence="2" id="KW-0472">Membrane</keyword>
<evidence type="ECO:0000256" key="1">
    <source>
        <dbReference type="ARBA" id="ARBA00005698"/>
    </source>
</evidence>
<reference evidence="3" key="1">
    <citation type="journal article" date="2022" name="bioRxiv">
        <title>Thiovibrio frasassiensisgen. nov., sp. nov., an autotrophic, elemental sulfur disproportionating bacterium isolated from sulfidic karst sediment, and proposal of Thiovibrionaceae fam. nov.</title>
        <authorList>
            <person name="Aronson H."/>
            <person name="Thomas C."/>
            <person name="Bhattacharyya M."/>
            <person name="Eckstein S."/>
            <person name="Jensen S."/>
            <person name="Barco R."/>
            <person name="Macalady J."/>
            <person name="Amend J."/>
        </authorList>
    </citation>
    <scope>NUCLEOTIDE SEQUENCE</scope>
    <source>
        <strain evidence="3">RS19-109</strain>
    </source>
</reference>
<feature type="transmembrane region" description="Helical" evidence="2">
    <location>
        <begin position="62"/>
        <end position="84"/>
    </location>
</feature>
<comment type="caution">
    <text evidence="3">The sequence shown here is derived from an EMBL/GenBank/DDBJ whole genome shotgun (WGS) entry which is preliminary data.</text>
</comment>
<accession>A0A9X4RLA7</accession>